<organism evidence="2 3">
    <name type="scientific">Niveispirillum lacus</name>
    <dbReference type="NCBI Taxonomy" id="1981099"/>
    <lineage>
        <taxon>Bacteria</taxon>
        <taxon>Pseudomonadati</taxon>
        <taxon>Pseudomonadota</taxon>
        <taxon>Alphaproteobacteria</taxon>
        <taxon>Rhodospirillales</taxon>
        <taxon>Azospirillaceae</taxon>
        <taxon>Niveispirillum</taxon>
    </lineage>
</organism>
<keyword evidence="1" id="KW-0732">Signal</keyword>
<proteinExistence type="predicted"/>
<evidence type="ECO:0000256" key="1">
    <source>
        <dbReference type="SAM" id="SignalP"/>
    </source>
</evidence>
<protein>
    <recommendedName>
        <fullName evidence="4">Chorismate lyase</fullName>
    </recommendedName>
</protein>
<reference evidence="2 3" key="1">
    <citation type="submission" date="2017-07" db="EMBL/GenBank/DDBJ databases">
        <title>Niveispirillum cyanobacteriorum sp. nov., isolated from cyanobacterial aggregates in a eutrophic lake.</title>
        <authorList>
            <person name="Cai H."/>
        </authorList>
    </citation>
    <scope>NUCLEOTIDE SEQUENCE [LARGE SCALE GENOMIC DNA]</scope>
    <source>
        <strain evidence="3">TH1-14</strain>
    </source>
</reference>
<comment type="caution">
    <text evidence="2">The sequence shown here is derived from an EMBL/GenBank/DDBJ whole genome shotgun (WGS) entry which is preliminary data.</text>
</comment>
<gene>
    <name evidence="2" type="ORF">CHU95_13840</name>
</gene>
<evidence type="ECO:0000313" key="2">
    <source>
        <dbReference type="EMBL" id="OYQ33478.1"/>
    </source>
</evidence>
<dbReference type="Gene3D" id="3.40.1410.10">
    <property type="entry name" value="Chorismate lyase-like"/>
    <property type="match status" value="1"/>
</dbReference>
<dbReference type="AlphaFoldDB" id="A0A255YWA6"/>
<evidence type="ECO:0000313" key="3">
    <source>
        <dbReference type="Proteomes" id="UP000216998"/>
    </source>
</evidence>
<dbReference type="InterPro" id="IPR028978">
    <property type="entry name" value="Chorismate_lyase_/UTRA_dom_sf"/>
</dbReference>
<feature type="signal peptide" evidence="1">
    <location>
        <begin position="1"/>
        <end position="19"/>
    </location>
</feature>
<evidence type="ECO:0008006" key="4">
    <source>
        <dbReference type="Google" id="ProtNLM"/>
    </source>
</evidence>
<sequence length="218" mass="23467">MPWQLARSWLWSAARAACARTPMASGPVMMTAPSLPTNDAPDLLTDFLRSQSPGREPVPPLWLDGSGLPDVPRRLLVHDHGMTATLEAFWGEQMRLSVLHTEEKGNLLRRHVLLSGAASGTPAELGLIEIHLDALPPGALFAVRQRRIPFGAILSACGVSFKSRPAGFLRLVANDDLARLLRVTPGSAIHGRATTLYAQTDARVLANAVELLSGHQPA</sequence>
<feature type="chain" id="PRO_5012445836" description="Chorismate lyase" evidence="1">
    <location>
        <begin position="20"/>
        <end position="218"/>
    </location>
</feature>
<dbReference type="SUPFAM" id="SSF64288">
    <property type="entry name" value="Chorismate lyase-like"/>
    <property type="match status" value="1"/>
</dbReference>
<accession>A0A255YWA6</accession>
<name>A0A255YWA6_9PROT</name>
<keyword evidence="3" id="KW-1185">Reference proteome</keyword>
<dbReference type="EMBL" id="NOXU01000030">
    <property type="protein sequence ID" value="OYQ33478.1"/>
    <property type="molecule type" value="Genomic_DNA"/>
</dbReference>
<dbReference type="Proteomes" id="UP000216998">
    <property type="component" value="Unassembled WGS sequence"/>
</dbReference>